<evidence type="ECO:0000313" key="1">
    <source>
        <dbReference type="EMBL" id="KAJ4967622.1"/>
    </source>
</evidence>
<sequence length="153" mass="17143">MGCDSKLWQKCMRESMGVTSEARQCITMCFGEATFGQTCRRRRRDSYLPIKRNRLDHCHCTSNTSPALGFLVLSLLMLRGLSDHPLHGNALQEVESGDFLFYEVPKGQSNVDQDLIERLESPVNDLIALLEAHNLSLGSLLALIISQLCKICT</sequence>
<protein>
    <submittedName>
        <fullName evidence="1">Uncharacterized protein</fullName>
    </submittedName>
</protein>
<comment type="caution">
    <text evidence="1">The sequence shown here is derived from an EMBL/GenBank/DDBJ whole genome shotgun (WGS) entry which is preliminary data.</text>
</comment>
<proteinExistence type="predicted"/>
<reference evidence="1" key="1">
    <citation type="journal article" date="2023" name="Plant J.">
        <title>The genome of the king protea, Protea cynaroides.</title>
        <authorList>
            <person name="Chang J."/>
            <person name="Duong T.A."/>
            <person name="Schoeman C."/>
            <person name="Ma X."/>
            <person name="Roodt D."/>
            <person name="Barker N."/>
            <person name="Li Z."/>
            <person name="Van de Peer Y."/>
            <person name="Mizrachi E."/>
        </authorList>
    </citation>
    <scope>NUCLEOTIDE SEQUENCE</scope>
    <source>
        <tissue evidence="1">Young leaves</tissue>
    </source>
</reference>
<evidence type="ECO:0000313" key="2">
    <source>
        <dbReference type="Proteomes" id="UP001141806"/>
    </source>
</evidence>
<dbReference type="EMBL" id="JAMYWD010000006">
    <property type="protein sequence ID" value="KAJ4967622.1"/>
    <property type="molecule type" value="Genomic_DNA"/>
</dbReference>
<dbReference type="Proteomes" id="UP001141806">
    <property type="component" value="Unassembled WGS sequence"/>
</dbReference>
<dbReference type="AlphaFoldDB" id="A0A9Q0KBW2"/>
<organism evidence="1 2">
    <name type="scientific">Protea cynaroides</name>
    <dbReference type="NCBI Taxonomy" id="273540"/>
    <lineage>
        <taxon>Eukaryota</taxon>
        <taxon>Viridiplantae</taxon>
        <taxon>Streptophyta</taxon>
        <taxon>Embryophyta</taxon>
        <taxon>Tracheophyta</taxon>
        <taxon>Spermatophyta</taxon>
        <taxon>Magnoliopsida</taxon>
        <taxon>Proteales</taxon>
        <taxon>Proteaceae</taxon>
        <taxon>Protea</taxon>
    </lineage>
</organism>
<keyword evidence="2" id="KW-1185">Reference proteome</keyword>
<accession>A0A9Q0KBW2</accession>
<name>A0A9Q0KBW2_9MAGN</name>
<gene>
    <name evidence="1" type="ORF">NE237_014323</name>
</gene>